<evidence type="ECO:0000313" key="2">
    <source>
        <dbReference type="EMBL" id="MCO6394490.1"/>
    </source>
</evidence>
<protein>
    <submittedName>
        <fullName evidence="2">DUF559 domain-containing protein</fullName>
    </submittedName>
</protein>
<dbReference type="Proteomes" id="UP001205920">
    <property type="component" value="Unassembled WGS sequence"/>
</dbReference>
<dbReference type="AlphaFoldDB" id="A0AAW5HX96"/>
<reference evidence="2 3" key="1">
    <citation type="submission" date="2021-01" db="EMBL/GenBank/DDBJ databases">
        <title>Identification and Characterization of Corynebacterium sp.</title>
        <authorList>
            <person name="Luo Q."/>
            <person name="Qu P."/>
            <person name="Chen Q."/>
        </authorList>
    </citation>
    <scope>NUCLEOTIDE SEQUENCE [LARGE SCALE GENOMIC DNA]</scope>
    <source>
        <strain evidence="2 3">MC-18</strain>
    </source>
</reference>
<comment type="caution">
    <text evidence="2">The sequence shown here is derived from an EMBL/GenBank/DDBJ whole genome shotgun (WGS) entry which is preliminary data.</text>
</comment>
<organism evidence="2 3">
    <name type="scientific">Corynebacterium lipophilum</name>
    <dbReference type="NCBI Taxonomy" id="2804918"/>
    <lineage>
        <taxon>Bacteria</taxon>
        <taxon>Bacillati</taxon>
        <taxon>Actinomycetota</taxon>
        <taxon>Actinomycetes</taxon>
        <taxon>Mycobacteriales</taxon>
        <taxon>Corynebacteriaceae</taxon>
        <taxon>Corynebacterium</taxon>
    </lineage>
</organism>
<sequence>MPDGFDPLLVRAVQLVDCVRRHLQVSPDALLEAAWGRVDRPWLLKVLNLSSRFADSPRETELRLLLRAVTKERQLKLSEQVPVYRGRRLVTTFDFAIEPLKIGIMYDGQHHWEYDQRQKDARINLDLALEGWTVVRFAAATFSEVVPRMVELLDRPR</sequence>
<gene>
    <name evidence="2" type="ORF">JMN37_05800</name>
</gene>
<proteinExistence type="predicted"/>
<dbReference type="InterPro" id="IPR007569">
    <property type="entry name" value="DUF559"/>
</dbReference>
<dbReference type="Gene3D" id="3.40.960.10">
    <property type="entry name" value="VSR Endonuclease"/>
    <property type="match status" value="1"/>
</dbReference>
<accession>A0AAW5HX96</accession>
<evidence type="ECO:0000259" key="1">
    <source>
        <dbReference type="Pfam" id="PF04480"/>
    </source>
</evidence>
<dbReference type="EMBL" id="JAEUWV010000006">
    <property type="protein sequence ID" value="MCO6394490.1"/>
    <property type="molecule type" value="Genomic_DNA"/>
</dbReference>
<dbReference type="RefSeq" id="WP_143110549.1">
    <property type="nucleotide sequence ID" value="NZ_JAEUWV010000006.1"/>
</dbReference>
<evidence type="ECO:0000313" key="3">
    <source>
        <dbReference type="Proteomes" id="UP001205920"/>
    </source>
</evidence>
<dbReference type="Pfam" id="PF04480">
    <property type="entry name" value="DUF559"/>
    <property type="match status" value="1"/>
</dbReference>
<feature type="domain" description="DUF559" evidence="1">
    <location>
        <begin position="74"/>
        <end position="140"/>
    </location>
</feature>
<name>A0AAW5HX96_9CORY</name>
<keyword evidence="3" id="KW-1185">Reference proteome</keyword>